<dbReference type="GO" id="GO:0004521">
    <property type="term" value="F:RNA endonuclease activity"/>
    <property type="evidence" value="ECO:0007669"/>
    <property type="project" value="UniProtKB-UniRule"/>
</dbReference>
<dbReference type="HAMAP" id="MF_00335">
    <property type="entry name" value="RNase_Y"/>
    <property type="match status" value="1"/>
</dbReference>
<comment type="subcellular location">
    <subcellularLocation>
        <location evidence="5">Cell membrane</location>
        <topology evidence="5">Single-pass membrane protein</topology>
    </subcellularLocation>
</comment>
<dbReference type="InterPro" id="IPR022711">
    <property type="entry name" value="RNase_Y_N"/>
</dbReference>
<dbReference type="InterPro" id="IPR006675">
    <property type="entry name" value="HDIG_dom"/>
</dbReference>
<dbReference type="Pfam" id="PF00013">
    <property type="entry name" value="KH_1"/>
    <property type="match status" value="1"/>
</dbReference>
<dbReference type="InterPro" id="IPR036612">
    <property type="entry name" value="KH_dom_type_1_sf"/>
</dbReference>
<dbReference type="InterPro" id="IPR004087">
    <property type="entry name" value="KH_dom"/>
</dbReference>
<dbReference type="InterPro" id="IPR006674">
    <property type="entry name" value="HD_domain"/>
</dbReference>
<dbReference type="SUPFAM" id="SSF54791">
    <property type="entry name" value="Eukaryotic type KH-domain (KH-domain type I)"/>
    <property type="match status" value="1"/>
</dbReference>
<keyword evidence="5" id="KW-0812">Transmembrane</keyword>
<dbReference type="Pfam" id="PF12072">
    <property type="entry name" value="RNase_Y_N"/>
    <property type="match status" value="1"/>
</dbReference>
<feature type="coiled-coil region" evidence="7">
    <location>
        <begin position="67"/>
        <end position="129"/>
    </location>
</feature>
<dbReference type="EC" id="3.1.-.-" evidence="5 6"/>
<dbReference type="Pfam" id="PF01966">
    <property type="entry name" value="HD"/>
    <property type="match status" value="1"/>
</dbReference>
<dbReference type="AlphaFoldDB" id="A0A1G2H5W2"/>
<dbReference type="CDD" id="cd00077">
    <property type="entry name" value="HDc"/>
    <property type="match status" value="1"/>
</dbReference>
<keyword evidence="5" id="KW-0472">Membrane</keyword>
<dbReference type="Proteomes" id="UP000177932">
    <property type="component" value="Unassembled WGS sequence"/>
</dbReference>
<organism evidence="9 10">
    <name type="scientific">Candidatus Spechtbacteria bacterium RIFCSPHIGHO2_01_FULL_43_30</name>
    <dbReference type="NCBI Taxonomy" id="1802158"/>
    <lineage>
        <taxon>Bacteria</taxon>
        <taxon>Candidatus Spechtiibacteriota</taxon>
    </lineage>
</organism>
<dbReference type="InterPro" id="IPR017705">
    <property type="entry name" value="Ribonuclease_Y"/>
</dbReference>
<evidence type="ECO:0000313" key="10">
    <source>
        <dbReference type="Proteomes" id="UP000177932"/>
    </source>
</evidence>
<dbReference type="PROSITE" id="PS50084">
    <property type="entry name" value="KH_TYPE_1"/>
    <property type="match status" value="1"/>
</dbReference>
<evidence type="ECO:0000256" key="7">
    <source>
        <dbReference type="SAM" id="Coils"/>
    </source>
</evidence>
<evidence type="ECO:0000256" key="3">
    <source>
        <dbReference type="ARBA" id="ARBA00022801"/>
    </source>
</evidence>
<sequence length="510" mass="57199">MTVEVTTLIISLVSIGFGAVLGYFARQSIAKHQRGTAEEHVSKMLSEAKTESRDILIGARDKSVKILEDAKKEDQALKNGILEHEKRVFDKEALLEKKSHEAQQYTEDLARKAEQVRSAKREVDELRVKQLKELERVANISSKEAKEELLVKVEREFEIELHDRLKKLENHGKEVFDARARDILVTAMQRYASSQSQETTTTTIALSSDEIKGRIIGKEGRNIRTLERLCGVELIIDDTPESLMISGFDPIRRHIAKLALEKLMVDGRIQPARIEEYVSKAKEEISAKIKEAGEAAVYDAGIVGLDPKLVWLLGRLRFRTSYGQNVLMHSLEVCHLAGALAAETGCDIQIAKKGGLLHDIGKAVDHEVEGSHVEIGRNLLKKFGVSEDVIKAMQSHHEEYPYETPESIIVQTADALSAARPGARRDTVENYIRRLTELEAIADSFSGVEKSYAIQAGREVRVFVTPVSVDDAAAKMIARKIANRIQDELKYPGDIKVTVIRENRYVEYAR</sequence>
<keyword evidence="7" id="KW-0175">Coiled coil</keyword>
<dbReference type="GO" id="GO:0003723">
    <property type="term" value="F:RNA binding"/>
    <property type="evidence" value="ECO:0007669"/>
    <property type="project" value="UniProtKB-UniRule"/>
</dbReference>
<dbReference type="GO" id="GO:0006402">
    <property type="term" value="P:mRNA catabolic process"/>
    <property type="evidence" value="ECO:0007669"/>
    <property type="project" value="UniProtKB-UniRule"/>
</dbReference>
<feature type="transmembrane region" description="Helical" evidence="5">
    <location>
        <begin position="6"/>
        <end position="25"/>
    </location>
</feature>
<dbReference type="SMART" id="SM00471">
    <property type="entry name" value="HDc"/>
    <property type="match status" value="1"/>
</dbReference>
<dbReference type="STRING" id="1802158.A2827_00830"/>
<evidence type="ECO:0000259" key="8">
    <source>
        <dbReference type="PROSITE" id="PS51831"/>
    </source>
</evidence>
<dbReference type="SUPFAM" id="SSF109604">
    <property type="entry name" value="HD-domain/PDEase-like"/>
    <property type="match status" value="1"/>
</dbReference>
<dbReference type="PANTHER" id="PTHR12826:SF15">
    <property type="entry name" value="RIBONUCLEASE Y"/>
    <property type="match status" value="1"/>
</dbReference>
<comment type="similarity">
    <text evidence="5">Belongs to the RNase Y family.</text>
</comment>
<keyword evidence="1 5" id="KW-0540">Nuclease</keyword>
<dbReference type="EMBL" id="MHOD01000023">
    <property type="protein sequence ID" value="OGZ57749.1"/>
    <property type="molecule type" value="Genomic_DNA"/>
</dbReference>
<comment type="function">
    <text evidence="5">Endoribonuclease that initiates mRNA decay.</text>
</comment>
<evidence type="ECO:0000256" key="5">
    <source>
        <dbReference type="HAMAP-Rule" id="MF_00335"/>
    </source>
</evidence>
<dbReference type="PANTHER" id="PTHR12826">
    <property type="entry name" value="RIBONUCLEASE Y"/>
    <property type="match status" value="1"/>
</dbReference>
<gene>
    <name evidence="5" type="primary">rny</name>
    <name evidence="9" type="ORF">A2827_00830</name>
</gene>
<evidence type="ECO:0000256" key="2">
    <source>
        <dbReference type="ARBA" id="ARBA00022759"/>
    </source>
</evidence>
<evidence type="ECO:0000256" key="6">
    <source>
        <dbReference type="NCBIfam" id="TIGR03319"/>
    </source>
</evidence>
<keyword evidence="4 5" id="KW-0694">RNA-binding</keyword>
<feature type="domain" description="HD" evidence="8">
    <location>
        <begin position="326"/>
        <end position="419"/>
    </location>
</feature>
<dbReference type="GO" id="GO:0016787">
    <property type="term" value="F:hydrolase activity"/>
    <property type="evidence" value="ECO:0007669"/>
    <property type="project" value="UniProtKB-KW"/>
</dbReference>
<comment type="caution">
    <text evidence="9">The sequence shown here is derived from an EMBL/GenBank/DDBJ whole genome shotgun (WGS) entry which is preliminary data.</text>
</comment>
<name>A0A1G2H5W2_9BACT</name>
<dbReference type="GO" id="GO:0005886">
    <property type="term" value="C:plasma membrane"/>
    <property type="evidence" value="ECO:0007669"/>
    <property type="project" value="UniProtKB-SubCell"/>
</dbReference>
<dbReference type="InterPro" id="IPR004088">
    <property type="entry name" value="KH_dom_type_1"/>
</dbReference>
<keyword evidence="5" id="KW-1133">Transmembrane helix</keyword>
<evidence type="ECO:0000256" key="4">
    <source>
        <dbReference type="ARBA" id="ARBA00022884"/>
    </source>
</evidence>
<evidence type="ECO:0000313" key="9">
    <source>
        <dbReference type="EMBL" id="OGZ57749.1"/>
    </source>
</evidence>
<dbReference type="InterPro" id="IPR003607">
    <property type="entry name" value="HD/PDEase_dom"/>
</dbReference>
<dbReference type="CDD" id="cd22431">
    <property type="entry name" value="KH-I_RNaseY"/>
    <property type="match status" value="1"/>
</dbReference>
<proteinExistence type="inferred from homology"/>
<protein>
    <recommendedName>
        <fullName evidence="5 6">Ribonuclease Y</fullName>
        <shortName evidence="5">RNase Y</shortName>
        <ecNumber evidence="5 6">3.1.-.-</ecNumber>
    </recommendedName>
</protein>
<keyword evidence="2 5" id="KW-0255">Endonuclease</keyword>
<dbReference type="SMART" id="SM00322">
    <property type="entry name" value="KH"/>
    <property type="match status" value="1"/>
</dbReference>
<dbReference type="Gene3D" id="1.10.3210.10">
    <property type="entry name" value="Hypothetical protein af1432"/>
    <property type="match status" value="1"/>
</dbReference>
<accession>A0A1G2H5W2</accession>
<keyword evidence="5" id="KW-1003">Cell membrane</keyword>
<dbReference type="Gene3D" id="3.30.1370.10">
    <property type="entry name" value="K Homology domain, type 1"/>
    <property type="match status" value="1"/>
</dbReference>
<dbReference type="NCBIfam" id="TIGR00277">
    <property type="entry name" value="HDIG"/>
    <property type="match status" value="1"/>
</dbReference>
<dbReference type="PROSITE" id="PS51831">
    <property type="entry name" value="HD"/>
    <property type="match status" value="1"/>
</dbReference>
<keyword evidence="3 5" id="KW-0378">Hydrolase</keyword>
<evidence type="ECO:0000256" key="1">
    <source>
        <dbReference type="ARBA" id="ARBA00022722"/>
    </source>
</evidence>
<reference evidence="9 10" key="1">
    <citation type="journal article" date="2016" name="Nat. Commun.">
        <title>Thousands of microbial genomes shed light on interconnected biogeochemical processes in an aquifer system.</title>
        <authorList>
            <person name="Anantharaman K."/>
            <person name="Brown C.T."/>
            <person name="Hug L.A."/>
            <person name="Sharon I."/>
            <person name="Castelle C.J."/>
            <person name="Probst A.J."/>
            <person name="Thomas B.C."/>
            <person name="Singh A."/>
            <person name="Wilkins M.J."/>
            <person name="Karaoz U."/>
            <person name="Brodie E.L."/>
            <person name="Williams K.H."/>
            <person name="Hubbard S.S."/>
            <person name="Banfield J.F."/>
        </authorList>
    </citation>
    <scope>NUCLEOTIDE SEQUENCE [LARGE SCALE GENOMIC DNA]</scope>
</reference>
<dbReference type="NCBIfam" id="TIGR03319">
    <property type="entry name" value="RNase_Y"/>
    <property type="match status" value="1"/>
</dbReference>